<name>A0A480A958_9CYAN</name>
<feature type="transmembrane region" description="Helical" evidence="2">
    <location>
        <begin position="12"/>
        <end position="39"/>
    </location>
</feature>
<evidence type="ECO:0008006" key="5">
    <source>
        <dbReference type="Google" id="ProtNLM"/>
    </source>
</evidence>
<evidence type="ECO:0000313" key="4">
    <source>
        <dbReference type="Proteomes" id="UP000300142"/>
    </source>
</evidence>
<keyword evidence="1" id="KW-0175">Coiled coil</keyword>
<proteinExistence type="predicted"/>
<keyword evidence="2" id="KW-0472">Membrane</keyword>
<accession>A0A480A958</accession>
<sequence length="304" mass="34135">MVNRVSSFNSSLILKVVGIVCILSFFVDFVILLLGFSLTDKQIQIGFTTALVDRGIVPLVGLGIISAAYWLDKLETGGNRSGLDLRLPSMILASILGLMFLLIFPFHLNNVRQASTQRVNQISQEAQQLENQTNQEAQQAETRLNSQLSEFQSQLNNDQAKAQLEQARSQVKAQLTQILKDEQRYKQALENPQLPPEQKELLKKFKANPQELDKFLAQQTDPNQLAQQTTSEIRQRKEQKITEIRQRKEEAQKQAKNTAWMSGLRIGISSLILAIGYTIIGWTGLKGLKEIGALQNRKPKAPLG</sequence>
<protein>
    <recommendedName>
        <fullName evidence="5">DUF4407 domain-containing protein</fullName>
    </recommendedName>
</protein>
<dbReference type="RefSeq" id="WP_137669183.1">
    <property type="nucleotide sequence ID" value="NZ_BJCE01000294.1"/>
</dbReference>
<evidence type="ECO:0000256" key="1">
    <source>
        <dbReference type="SAM" id="Coils"/>
    </source>
</evidence>
<feature type="transmembrane region" description="Helical" evidence="2">
    <location>
        <begin position="263"/>
        <end position="285"/>
    </location>
</feature>
<comment type="caution">
    <text evidence="3">The sequence shown here is derived from an EMBL/GenBank/DDBJ whole genome shotgun (WGS) entry which is preliminary data.</text>
</comment>
<reference evidence="4" key="1">
    <citation type="submission" date="2019-02" db="EMBL/GenBank/DDBJ databases">
        <title>Draft genome sequence of Sphaerospermopsis reniformis NIES-1949.</title>
        <authorList>
            <person name="Yamaguchi H."/>
            <person name="Suzuki S."/>
            <person name="Kawachi M."/>
        </authorList>
    </citation>
    <scope>NUCLEOTIDE SEQUENCE [LARGE SCALE GENOMIC DNA]</scope>
    <source>
        <strain evidence="4">NIES-1949</strain>
    </source>
</reference>
<gene>
    <name evidence="3" type="ORF">SR1949_47890</name>
</gene>
<dbReference type="EMBL" id="BJCE01000294">
    <property type="protein sequence ID" value="GCL39661.1"/>
    <property type="molecule type" value="Genomic_DNA"/>
</dbReference>
<keyword evidence="2" id="KW-0812">Transmembrane</keyword>
<dbReference type="NCBIfam" id="NF038305">
    <property type="entry name" value="HpsJ_fam"/>
    <property type="match status" value="1"/>
</dbReference>
<keyword evidence="4" id="KW-1185">Reference proteome</keyword>
<evidence type="ECO:0000313" key="3">
    <source>
        <dbReference type="EMBL" id="GCL39661.1"/>
    </source>
</evidence>
<dbReference type="InterPro" id="IPR047709">
    <property type="entry name" value="HpsJ-like"/>
</dbReference>
<evidence type="ECO:0000256" key="2">
    <source>
        <dbReference type="SAM" id="Phobius"/>
    </source>
</evidence>
<feature type="transmembrane region" description="Helical" evidence="2">
    <location>
        <begin position="91"/>
        <end position="108"/>
    </location>
</feature>
<organism evidence="3 4">
    <name type="scientific">Sphaerospermopsis reniformis</name>
    <dbReference type="NCBI Taxonomy" id="531300"/>
    <lineage>
        <taxon>Bacteria</taxon>
        <taxon>Bacillati</taxon>
        <taxon>Cyanobacteriota</taxon>
        <taxon>Cyanophyceae</taxon>
        <taxon>Nostocales</taxon>
        <taxon>Aphanizomenonaceae</taxon>
        <taxon>Sphaerospermopsis</taxon>
    </lineage>
</organism>
<dbReference type="AlphaFoldDB" id="A0A480A958"/>
<dbReference type="Proteomes" id="UP000300142">
    <property type="component" value="Unassembled WGS sequence"/>
</dbReference>
<feature type="coiled-coil region" evidence="1">
    <location>
        <begin position="112"/>
        <end position="181"/>
    </location>
</feature>
<feature type="transmembrane region" description="Helical" evidence="2">
    <location>
        <begin position="51"/>
        <end position="71"/>
    </location>
</feature>
<keyword evidence="2" id="KW-1133">Transmembrane helix</keyword>